<keyword evidence="2" id="KW-1185">Reference proteome</keyword>
<dbReference type="AlphaFoldDB" id="A0A5C3MFB5"/>
<gene>
    <name evidence="1" type="ORF">BDQ12DRAFT_672308</name>
</gene>
<reference evidence="1 2" key="1">
    <citation type="journal article" date="2019" name="Nat. Ecol. Evol.">
        <title>Megaphylogeny resolves global patterns of mushroom evolution.</title>
        <authorList>
            <person name="Varga T."/>
            <person name="Krizsan K."/>
            <person name="Foldi C."/>
            <person name="Dima B."/>
            <person name="Sanchez-Garcia M."/>
            <person name="Sanchez-Ramirez S."/>
            <person name="Szollosi G.J."/>
            <person name="Szarkandi J.G."/>
            <person name="Papp V."/>
            <person name="Albert L."/>
            <person name="Andreopoulos W."/>
            <person name="Angelini C."/>
            <person name="Antonin V."/>
            <person name="Barry K.W."/>
            <person name="Bougher N.L."/>
            <person name="Buchanan P."/>
            <person name="Buyck B."/>
            <person name="Bense V."/>
            <person name="Catcheside P."/>
            <person name="Chovatia M."/>
            <person name="Cooper J."/>
            <person name="Damon W."/>
            <person name="Desjardin D."/>
            <person name="Finy P."/>
            <person name="Geml J."/>
            <person name="Haridas S."/>
            <person name="Hughes K."/>
            <person name="Justo A."/>
            <person name="Karasinski D."/>
            <person name="Kautmanova I."/>
            <person name="Kiss B."/>
            <person name="Kocsube S."/>
            <person name="Kotiranta H."/>
            <person name="LaButti K.M."/>
            <person name="Lechner B.E."/>
            <person name="Liimatainen K."/>
            <person name="Lipzen A."/>
            <person name="Lukacs Z."/>
            <person name="Mihaltcheva S."/>
            <person name="Morgado L.N."/>
            <person name="Niskanen T."/>
            <person name="Noordeloos M.E."/>
            <person name="Ohm R.A."/>
            <person name="Ortiz-Santana B."/>
            <person name="Ovrebo C."/>
            <person name="Racz N."/>
            <person name="Riley R."/>
            <person name="Savchenko A."/>
            <person name="Shiryaev A."/>
            <person name="Soop K."/>
            <person name="Spirin V."/>
            <person name="Szebenyi C."/>
            <person name="Tomsovsky M."/>
            <person name="Tulloss R.E."/>
            <person name="Uehling J."/>
            <person name="Grigoriev I.V."/>
            <person name="Vagvolgyi C."/>
            <person name="Papp T."/>
            <person name="Martin F.M."/>
            <person name="Miettinen O."/>
            <person name="Hibbett D.S."/>
            <person name="Nagy L.G."/>
        </authorList>
    </citation>
    <scope>NUCLEOTIDE SEQUENCE [LARGE SCALE GENOMIC DNA]</scope>
    <source>
        <strain evidence="1 2">CBS 166.37</strain>
    </source>
</reference>
<dbReference type="Proteomes" id="UP000308652">
    <property type="component" value="Unassembled WGS sequence"/>
</dbReference>
<sequence length="181" mass="19772">MCVSSSRYTRRVALLILCTFSAISRGLLGLVLGSLSSRSLLVTARHPAHGQRSTECRSEALVYMLKMLKAAEWLHLLDEASHEATSGQLWTLSSTISRPVLISFTINAADDNNFAEAQETEDELLGVNSHSCETAVSELSMSDYDRMSIISSTGSSEDKDNWFLDIFEGESGVDEDNGSAE</sequence>
<organism evidence="1 2">
    <name type="scientific">Crucibulum laeve</name>
    <dbReference type="NCBI Taxonomy" id="68775"/>
    <lineage>
        <taxon>Eukaryota</taxon>
        <taxon>Fungi</taxon>
        <taxon>Dikarya</taxon>
        <taxon>Basidiomycota</taxon>
        <taxon>Agaricomycotina</taxon>
        <taxon>Agaricomycetes</taxon>
        <taxon>Agaricomycetidae</taxon>
        <taxon>Agaricales</taxon>
        <taxon>Agaricineae</taxon>
        <taxon>Nidulariaceae</taxon>
        <taxon>Crucibulum</taxon>
    </lineage>
</organism>
<name>A0A5C3MFB5_9AGAR</name>
<accession>A0A5C3MFB5</accession>
<protein>
    <submittedName>
        <fullName evidence="1">Uncharacterized protein</fullName>
    </submittedName>
</protein>
<dbReference type="EMBL" id="ML213590">
    <property type="protein sequence ID" value="TFK44052.1"/>
    <property type="molecule type" value="Genomic_DNA"/>
</dbReference>
<proteinExistence type="predicted"/>
<evidence type="ECO:0000313" key="1">
    <source>
        <dbReference type="EMBL" id="TFK44052.1"/>
    </source>
</evidence>
<evidence type="ECO:0000313" key="2">
    <source>
        <dbReference type="Proteomes" id="UP000308652"/>
    </source>
</evidence>